<keyword evidence="2" id="KW-1185">Reference proteome</keyword>
<gene>
    <name evidence="1" type="ORF">SCHRY_v1c04490</name>
</gene>
<dbReference type="eggNOG" id="COG1520">
    <property type="taxonomic scope" value="Bacteria"/>
</dbReference>
<dbReference type="EMBL" id="CP005077">
    <property type="protein sequence ID" value="AGM25030.1"/>
    <property type="molecule type" value="Genomic_DNA"/>
</dbReference>
<proteinExistence type="predicted"/>
<protein>
    <submittedName>
        <fullName evidence="1">Uncharacterized protein</fullName>
    </submittedName>
</protein>
<evidence type="ECO:0000313" key="1">
    <source>
        <dbReference type="EMBL" id="AGM25030.1"/>
    </source>
</evidence>
<dbReference type="STRING" id="1276227.SCHRY_v1c04490"/>
<dbReference type="AlphaFoldDB" id="R4UFU3"/>
<dbReference type="RefSeq" id="WP_016338855.1">
    <property type="nucleotide sequence ID" value="NC_021280.1"/>
</dbReference>
<dbReference type="Proteomes" id="UP000013964">
    <property type="component" value="Chromosome"/>
</dbReference>
<accession>R4UFU3</accession>
<evidence type="ECO:0000313" key="2">
    <source>
        <dbReference type="Proteomes" id="UP000013964"/>
    </source>
</evidence>
<organism evidence="1 2">
    <name type="scientific">Spiroplasma chrysopicola DF-1</name>
    <dbReference type="NCBI Taxonomy" id="1276227"/>
    <lineage>
        <taxon>Bacteria</taxon>
        <taxon>Bacillati</taxon>
        <taxon>Mycoplasmatota</taxon>
        <taxon>Mollicutes</taxon>
        <taxon>Entomoplasmatales</taxon>
        <taxon>Spiroplasmataceae</taxon>
        <taxon>Spiroplasma</taxon>
    </lineage>
</organism>
<dbReference type="KEGG" id="scr:SCHRY_v1c04490"/>
<name>R4UFU3_9MOLU</name>
<reference evidence="1 2" key="1">
    <citation type="journal article" date="2013" name="Genome Biol. Evol.">
        <title>Complete genomes of two dipteran-associated spiroplasmas provided insights into the origin, dynamics, and impacts of viral invasion in spiroplasma.</title>
        <authorList>
            <person name="Ku C."/>
            <person name="Lo W.S."/>
            <person name="Chen L.L."/>
            <person name="Kuo C.H."/>
        </authorList>
    </citation>
    <scope>NUCLEOTIDE SEQUENCE [LARGE SCALE GENOMIC DNA]</scope>
    <source>
        <strain evidence="1 2">DF-1</strain>
    </source>
</reference>
<dbReference type="HOGENOM" id="CLU_1676744_0_0_14"/>
<sequence>MENKVKDFYDNMCNNCQKKFKKVISIAKKNVLKHLDDLELFLCHVDKTRNIDEDNGVVPLAFIFCKNDSYAFFWKDALYNGDGSSKVKVVNNTITLSQATIDRIKEGSMGKNQLVVVKKEETQAIATQILEKYNMDFEHKFNRKLASLTRQHFLHMCQKWKKWLSVLL</sequence>
<dbReference type="PATRIC" id="fig|1276227.3.peg.449"/>